<dbReference type="AlphaFoldDB" id="A0AAD7F030"/>
<evidence type="ECO:0000313" key="2">
    <source>
        <dbReference type="EMBL" id="KAJ7361058.1"/>
    </source>
</evidence>
<organism evidence="2 3">
    <name type="scientific">Mycena albidolilacea</name>
    <dbReference type="NCBI Taxonomy" id="1033008"/>
    <lineage>
        <taxon>Eukaryota</taxon>
        <taxon>Fungi</taxon>
        <taxon>Dikarya</taxon>
        <taxon>Basidiomycota</taxon>
        <taxon>Agaricomycotina</taxon>
        <taxon>Agaricomycetes</taxon>
        <taxon>Agaricomycetidae</taxon>
        <taxon>Agaricales</taxon>
        <taxon>Marasmiineae</taxon>
        <taxon>Mycenaceae</taxon>
        <taxon>Mycena</taxon>
    </lineage>
</organism>
<proteinExistence type="predicted"/>
<accession>A0AAD7F030</accession>
<keyword evidence="1" id="KW-0472">Membrane</keyword>
<evidence type="ECO:0000313" key="3">
    <source>
        <dbReference type="Proteomes" id="UP001218218"/>
    </source>
</evidence>
<gene>
    <name evidence="2" type="ORF">DFH08DRAFT_1031689</name>
</gene>
<dbReference type="Proteomes" id="UP001218218">
    <property type="component" value="Unassembled WGS sequence"/>
</dbReference>
<dbReference type="EMBL" id="JARIHO010000005">
    <property type="protein sequence ID" value="KAJ7361058.1"/>
    <property type="molecule type" value="Genomic_DNA"/>
</dbReference>
<keyword evidence="1" id="KW-0812">Transmembrane</keyword>
<name>A0AAD7F030_9AGAR</name>
<keyword evidence="1" id="KW-1133">Transmembrane helix</keyword>
<comment type="caution">
    <text evidence="2">The sequence shown here is derived from an EMBL/GenBank/DDBJ whole genome shotgun (WGS) entry which is preliminary data.</text>
</comment>
<reference evidence="2" key="1">
    <citation type="submission" date="2023-03" db="EMBL/GenBank/DDBJ databases">
        <title>Massive genome expansion in bonnet fungi (Mycena s.s.) driven by repeated elements and novel gene families across ecological guilds.</title>
        <authorList>
            <consortium name="Lawrence Berkeley National Laboratory"/>
            <person name="Harder C.B."/>
            <person name="Miyauchi S."/>
            <person name="Viragh M."/>
            <person name="Kuo A."/>
            <person name="Thoen E."/>
            <person name="Andreopoulos B."/>
            <person name="Lu D."/>
            <person name="Skrede I."/>
            <person name="Drula E."/>
            <person name="Henrissat B."/>
            <person name="Morin E."/>
            <person name="Kohler A."/>
            <person name="Barry K."/>
            <person name="LaButti K."/>
            <person name="Morin E."/>
            <person name="Salamov A."/>
            <person name="Lipzen A."/>
            <person name="Mereny Z."/>
            <person name="Hegedus B."/>
            <person name="Baldrian P."/>
            <person name="Stursova M."/>
            <person name="Weitz H."/>
            <person name="Taylor A."/>
            <person name="Grigoriev I.V."/>
            <person name="Nagy L.G."/>
            <person name="Martin F."/>
            <person name="Kauserud H."/>
        </authorList>
    </citation>
    <scope>NUCLEOTIDE SEQUENCE</scope>
    <source>
        <strain evidence="2">CBHHK002</strain>
    </source>
</reference>
<protein>
    <submittedName>
        <fullName evidence="2">Uncharacterized protein</fullName>
    </submittedName>
</protein>
<evidence type="ECO:0000256" key="1">
    <source>
        <dbReference type="SAM" id="Phobius"/>
    </source>
</evidence>
<keyword evidence="3" id="KW-1185">Reference proteome</keyword>
<sequence length="184" mass="19259">MEVVSQSSLNDQLDLTFTLSSALIETVSLSTSLSASLFTSNGQAETTSIPITLTFASLVPYLPSIATDPPSATPTSPKSSLPILPIAAAGGGGLAFVILGVGVCLLCRRRRRQRAALRRLTTLKGLPDLDSELPRGEIPGSRTFSRLTYSAPYVVPQSAGTLSIAAPSTVSIGQQYRTVRGPGR</sequence>
<feature type="transmembrane region" description="Helical" evidence="1">
    <location>
        <begin position="83"/>
        <end position="107"/>
    </location>
</feature>